<keyword evidence="5" id="KW-0812">Transmembrane</keyword>
<dbReference type="Gene3D" id="1.20.1600.10">
    <property type="entry name" value="Outer membrane efflux proteins (OEP)"/>
    <property type="match status" value="1"/>
</dbReference>
<evidence type="ECO:0000256" key="8">
    <source>
        <dbReference type="SAM" id="SignalP"/>
    </source>
</evidence>
<proteinExistence type="inferred from homology"/>
<dbReference type="EMBL" id="FOPP01000009">
    <property type="protein sequence ID" value="SFH35053.1"/>
    <property type="molecule type" value="Genomic_DNA"/>
</dbReference>
<feature type="chain" id="PRO_5011652817" evidence="8">
    <location>
        <begin position="24"/>
        <end position="438"/>
    </location>
</feature>
<dbReference type="InterPro" id="IPR003423">
    <property type="entry name" value="OMP_efflux"/>
</dbReference>
<evidence type="ECO:0000313" key="10">
    <source>
        <dbReference type="Proteomes" id="UP000199666"/>
    </source>
</evidence>
<gene>
    <name evidence="9" type="ORF">SAMN04489864_109126</name>
</gene>
<dbReference type="GO" id="GO:0015288">
    <property type="term" value="F:porin activity"/>
    <property type="evidence" value="ECO:0007669"/>
    <property type="project" value="TreeGrafter"/>
</dbReference>
<dbReference type="InterPro" id="IPR051906">
    <property type="entry name" value="TolC-like"/>
</dbReference>
<dbReference type="Pfam" id="PF02321">
    <property type="entry name" value="OEP"/>
    <property type="match status" value="2"/>
</dbReference>
<organism evidence="9 10">
    <name type="scientific">Pedobacter insulae</name>
    <dbReference type="NCBI Taxonomy" id="414048"/>
    <lineage>
        <taxon>Bacteria</taxon>
        <taxon>Pseudomonadati</taxon>
        <taxon>Bacteroidota</taxon>
        <taxon>Sphingobacteriia</taxon>
        <taxon>Sphingobacteriales</taxon>
        <taxon>Sphingobacteriaceae</taxon>
        <taxon>Pedobacter</taxon>
    </lineage>
</organism>
<dbReference type="GO" id="GO:1990281">
    <property type="term" value="C:efflux pump complex"/>
    <property type="evidence" value="ECO:0007669"/>
    <property type="project" value="TreeGrafter"/>
</dbReference>
<dbReference type="Proteomes" id="UP000199666">
    <property type="component" value="Unassembled WGS sequence"/>
</dbReference>
<protein>
    <submittedName>
        <fullName evidence="9">Outer membrane protein TolC</fullName>
    </submittedName>
</protein>
<dbReference type="AlphaFoldDB" id="A0A1I2ZB33"/>
<evidence type="ECO:0000256" key="7">
    <source>
        <dbReference type="ARBA" id="ARBA00023237"/>
    </source>
</evidence>
<evidence type="ECO:0000256" key="6">
    <source>
        <dbReference type="ARBA" id="ARBA00023136"/>
    </source>
</evidence>
<evidence type="ECO:0000256" key="2">
    <source>
        <dbReference type="ARBA" id="ARBA00007613"/>
    </source>
</evidence>
<comment type="similarity">
    <text evidence="2">Belongs to the outer membrane factor (OMF) (TC 1.B.17) family.</text>
</comment>
<evidence type="ECO:0000313" key="9">
    <source>
        <dbReference type="EMBL" id="SFH35053.1"/>
    </source>
</evidence>
<keyword evidence="3" id="KW-0813">Transport</keyword>
<comment type="subcellular location">
    <subcellularLocation>
        <location evidence="1">Cell outer membrane</location>
    </subcellularLocation>
</comment>
<dbReference type="PANTHER" id="PTHR30026:SF20">
    <property type="entry name" value="OUTER MEMBRANE PROTEIN TOLC"/>
    <property type="match status" value="1"/>
</dbReference>
<dbReference type="SUPFAM" id="SSF56954">
    <property type="entry name" value="Outer membrane efflux proteins (OEP)"/>
    <property type="match status" value="1"/>
</dbReference>
<dbReference type="STRING" id="414048.SAMN04489864_109126"/>
<keyword evidence="10" id="KW-1185">Reference proteome</keyword>
<dbReference type="RefSeq" id="WP_090996096.1">
    <property type="nucleotide sequence ID" value="NZ_FOPP01000009.1"/>
</dbReference>
<evidence type="ECO:0000256" key="5">
    <source>
        <dbReference type="ARBA" id="ARBA00022692"/>
    </source>
</evidence>
<dbReference type="GO" id="GO:0015562">
    <property type="term" value="F:efflux transmembrane transporter activity"/>
    <property type="evidence" value="ECO:0007669"/>
    <property type="project" value="InterPro"/>
</dbReference>
<feature type="signal peptide" evidence="8">
    <location>
        <begin position="1"/>
        <end position="23"/>
    </location>
</feature>
<name>A0A1I2ZB33_9SPHI</name>
<reference evidence="9 10" key="1">
    <citation type="submission" date="2016-10" db="EMBL/GenBank/DDBJ databases">
        <authorList>
            <person name="de Groot N.N."/>
        </authorList>
    </citation>
    <scope>NUCLEOTIDE SEQUENCE [LARGE SCALE GENOMIC DNA]</scope>
    <source>
        <strain evidence="9 10">DSM 18684</strain>
    </source>
</reference>
<dbReference type="PANTHER" id="PTHR30026">
    <property type="entry name" value="OUTER MEMBRANE PROTEIN TOLC"/>
    <property type="match status" value="1"/>
</dbReference>
<dbReference type="OrthoDB" id="9771205at2"/>
<keyword evidence="7" id="KW-0998">Cell outer membrane</keyword>
<evidence type="ECO:0000256" key="1">
    <source>
        <dbReference type="ARBA" id="ARBA00004442"/>
    </source>
</evidence>
<evidence type="ECO:0000256" key="4">
    <source>
        <dbReference type="ARBA" id="ARBA00022452"/>
    </source>
</evidence>
<sequence>MKNKHFILLITVGLLCFTTGLFAQEKLTLQEAITIALKNNYDIKLVSNDLAIAHNNVNLGNAGVLPAVTGTFSTGGSRQNSVQTQASGTQRVIDGAISTNMRYGVGLDWTIFDGFKMFATYDKLRALEKQGEVNAKGIILNTIAQVVNAYYDLVKQQQLIIAADSAIDVSALRLKIADNKLQLGRGSKLDVVAAQVDYNTDTSNYLQQQNLGISYMVRLNQLMVRELDTRFSVSNDLAIDQGLIYSTLAGQTEQLNPNLQAALITKKIAELTLKEVKASKYPLIGLNSGYEFNRSTSPTGFNTQFRANGLTYGITASINIFNGFLQRQNERNAKIAINSSELTFDKTKQDLLTQLTIAYQNYNTYIELVKLERKNVELAKQNLSITLDKYRLGSIAPLELREAQRNAINANSRYVEIQYQAKIAEITLKEISGTLNIQ</sequence>
<dbReference type="GO" id="GO:0009279">
    <property type="term" value="C:cell outer membrane"/>
    <property type="evidence" value="ECO:0007669"/>
    <property type="project" value="UniProtKB-SubCell"/>
</dbReference>
<accession>A0A1I2ZB33</accession>
<evidence type="ECO:0000256" key="3">
    <source>
        <dbReference type="ARBA" id="ARBA00022448"/>
    </source>
</evidence>
<keyword evidence="6" id="KW-0472">Membrane</keyword>
<keyword evidence="8" id="KW-0732">Signal</keyword>
<keyword evidence="4" id="KW-1134">Transmembrane beta strand</keyword>